<gene>
    <name evidence="2" type="ORF">MUN33_08785</name>
</gene>
<evidence type="ECO:0000256" key="1">
    <source>
        <dbReference type="SAM" id="Phobius"/>
    </source>
</evidence>
<dbReference type="Proteomes" id="UP001139207">
    <property type="component" value="Unassembled WGS sequence"/>
</dbReference>
<sequence>MSNKPADAPSVAAAPRVIAPSLRDRGLWVLAGLVVVIAAVAQLIGPLEISLGFAALSLLPMIWALVMGVAVSTQRIRPLPLDLQHVANVVMGAAVLVLVARLSFTLGPNIPFLLEAGPALLLQEVGNIIGPICLALPLAVMLRMGAATVGATFSIDREGAFAMVTERFGTNSQQYRGVLSMYIFGSVFGAVIISLIASLASSLGIFDWRALAMGAGVGSGSMMAAGTASVTAAHPEFADQILALSTTANLIASIAGVYLGVWVALPLADRFYRFLTRRQGEKDGAADKVLKTSGDLAAAVTDVPLVKMPLWISLAIIGLAGVAVSSVLAGGFSWDMVLTFLALSALTTLGLTVARLTRGKVPAIIVVITVGTLLTVPASPVAPWLLEISSSVDFLAVITMMLTVAGLSIGKDIPLLRQIGWKIIPVGVVVIVSTYLASTVIAEGVLRFIG</sequence>
<feature type="transmembrane region" description="Helical" evidence="1">
    <location>
        <begin position="388"/>
        <end position="407"/>
    </location>
</feature>
<feature type="transmembrane region" description="Helical" evidence="1">
    <location>
        <begin position="51"/>
        <end position="73"/>
    </location>
</feature>
<dbReference type="EMBL" id="JALIEA010000013">
    <property type="protein sequence ID" value="MCJ7858811.1"/>
    <property type="molecule type" value="Genomic_DNA"/>
</dbReference>
<reference evidence="2" key="1">
    <citation type="submission" date="2022-04" db="EMBL/GenBank/DDBJ databases">
        <title>Corynebacterium kalidii LD5P10.</title>
        <authorList>
            <person name="Sun J.Q."/>
        </authorList>
    </citation>
    <scope>NUCLEOTIDE SEQUENCE</scope>
    <source>
        <strain evidence="2">LD5P10</strain>
    </source>
</reference>
<feature type="transmembrane region" description="Helical" evidence="1">
    <location>
        <begin position="250"/>
        <end position="268"/>
    </location>
</feature>
<evidence type="ECO:0000313" key="2">
    <source>
        <dbReference type="EMBL" id="MCJ7858811.1"/>
    </source>
</evidence>
<dbReference type="Pfam" id="PF11299">
    <property type="entry name" value="DUF3100"/>
    <property type="match status" value="1"/>
</dbReference>
<evidence type="ECO:0000313" key="3">
    <source>
        <dbReference type="Proteomes" id="UP001139207"/>
    </source>
</evidence>
<comment type="caution">
    <text evidence="2">The sequence shown here is derived from an EMBL/GenBank/DDBJ whole genome shotgun (WGS) entry which is preliminary data.</text>
</comment>
<dbReference type="InterPro" id="IPR021450">
    <property type="entry name" value="DUF3100"/>
</dbReference>
<feature type="transmembrane region" description="Helical" evidence="1">
    <location>
        <begin position="26"/>
        <end position="45"/>
    </location>
</feature>
<protein>
    <submittedName>
        <fullName evidence="2">DUF3100 domain-containing protein</fullName>
    </submittedName>
</protein>
<feature type="transmembrane region" description="Helical" evidence="1">
    <location>
        <begin position="336"/>
        <end position="354"/>
    </location>
</feature>
<keyword evidence="1" id="KW-0472">Membrane</keyword>
<name>A0A9X1WPD1_9CORY</name>
<organism evidence="2 3">
    <name type="scientific">Corynebacterium kalidii</name>
    <dbReference type="NCBI Taxonomy" id="2931982"/>
    <lineage>
        <taxon>Bacteria</taxon>
        <taxon>Bacillati</taxon>
        <taxon>Actinomycetota</taxon>
        <taxon>Actinomycetes</taxon>
        <taxon>Mycobacteriales</taxon>
        <taxon>Corynebacteriaceae</taxon>
        <taxon>Corynebacterium</taxon>
    </lineage>
</organism>
<feature type="transmembrane region" description="Helical" evidence="1">
    <location>
        <begin position="179"/>
        <end position="199"/>
    </location>
</feature>
<dbReference type="RefSeq" id="WP_244804548.1">
    <property type="nucleotide sequence ID" value="NZ_JALIEA010000013.1"/>
</dbReference>
<accession>A0A9X1WPD1</accession>
<feature type="transmembrane region" description="Helical" evidence="1">
    <location>
        <begin position="85"/>
        <end position="104"/>
    </location>
</feature>
<feature type="transmembrane region" description="Helical" evidence="1">
    <location>
        <begin position="361"/>
        <end position="382"/>
    </location>
</feature>
<feature type="transmembrane region" description="Helical" evidence="1">
    <location>
        <begin position="419"/>
        <end position="442"/>
    </location>
</feature>
<keyword evidence="1" id="KW-0812">Transmembrane</keyword>
<keyword evidence="3" id="KW-1185">Reference proteome</keyword>
<feature type="transmembrane region" description="Helical" evidence="1">
    <location>
        <begin position="310"/>
        <end position="330"/>
    </location>
</feature>
<keyword evidence="1" id="KW-1133">Transmembrane helix</keyword>
<proteinExistence type="predicted"/>
<dbReference type="AlphaFoldDB" id="A0A9X1WPD1"/>